<comment type="caution">
    <text evidence="2">The sequence shown here is derived from an EMBL/GenBank/DDBJ whole genome shotgun (WGS) entry which is preliminary data.</text>
</comment>
<feature type="transmembrane region" description="Helical" evidence="1">
    <location>
        <begin position="9"/>
        <end position="29"/>
    </location>
</feature>
<feature type="transmembrane region" description="Helical" evidence="1">
    <location>
        <begin position="35"/>
        <end position="55"/>
    </location>
</feature>
<keyword evidence="3" id="KW-1185">Reference proteome</keyword>
<dbReference type="GeneID" id="78231175"/>
<reference evidence="2 3" key="1">
    <citation type="submission" date="2010-12" db="EMBL/GenBank/DDBJ databases">
        <title>The Genome Sequence of Coprobacillus sp. strain 29_1.</title>
        <authorList>
            <consortium name="The Broad Institute Genome Sequencing Platform"/>
            <person name="Earl A."/>
            <person name="Ward D."/>
            <person name="Feldgarden M."/>
            <person name="Gevers D."/>
            <person name="Daigneault M."/>
            <person name="Sibley C.D."/>
            <person name="White A."/>
            <person name="Strauss J."/>
            <person name="Allen-Vercoe E."/>
            <person name="Young S.K."/>
            <person name="Zeng Q."/>
            <person name="Gargeya S."/>
            <person name="Fitzgerald M."/>
            <person name="Haas B."/>
            <person name="Abouelleil A."/>
            <person name="Alvarado L."/>
            <person name="Arachchi H.M."/>
            <person name="Berlin A."/>
            <person name="Brown A."/>
            <person name="Chapman S.B."/>
            <person name="Chen Z."/>
            <person name="Dunbar C."/>
            <person name="Freedman E."/>
            <person name="Gearin G."/>
            <person name="Gellesch M."/>
            <person name="Goldberg J."/>
            <person name="Griggs A."/>
            <person name="Gujja S."/>
            <person name="Heilman E."/>
            <person name="Heiman D."/>
            <person name="Howarth C."/>
            <person name="Larson L."/>
            <person name="Lui A."/>
            <person name="MacDonald P.J.P."/>
            <person name="Mehta T."/>
            <person name="Montmayeur A."/>
            <person name="Murphy C."/>
            <person name="Neiman D."/>
            <person name="Pearson M."/>
            <person name="Priest M."/>
            <person name="Roberts A."/>
            <person name="Saif S."/>
            <person name="Shea T."/>
            <person name="Shenoy N."/>
            <person name="Sisk P."/>
            <person name="Stolte C."/>
            <person name="Sykes S."/>
            <person name="White J."/>
            <person name="Yandava C."/>
            <person name="Nusbaum C."/>
            <person name="Birren B."/>
        </authorList>
    </citation>
    <scope>NUCLEOTIDE SEQUENCE [LARGE SCALE GENOMIC DNA]</scope>
    <source>
        <strain evidence="2 3">29_1</strain>
    </source>
</reference>
<dbReference type="AlphaFoldDB" id="E7G9Y2"/>
<keyword evidence="1" id="KW-0812">Transmembrane</keyword>
<accession>E7G9Y2</accession>
<evidence type="ECO:0000313" key="3">
    <source>
        <dbReference type="Proteomes" id="UP000003157"/>
    </source>
</evidence>
<dbReference type="InterPro" id="IPR025699">
    <property type="entry name" value="ABC2_memb-like"/>
</dbReference>
<evidence type="ECO:0000313" key="2">
    <source>
        <dbReference type="EMBL" id="EFW04990.1"/>
    </source>
</evidence>
<dbReference type="Proteomes" id="UP000003157">
    <property type="component" value="Unassembled WGS sequence"/>
</dbReference>
<dbReference type="RefSeq" id="WP_008788680.1">
    <property type="nucleotide sequence ID" value="NZ_AKCB01000003.1"/>
</dbReference>
<dbReference type="EMBL" id="ADKX01000030">
    <property type="protein sequence ID" value="EFW04990.1"/>
    <property type="molecule type" value="Genomic_DNA"/>
</dbReference>
<dbReference type="eggNOG" id="ENOG502ZM2A">
    <property type="taxonomic scope" value="Bacteria"/>
</dbReference>
<dbReference type="HOGENOM" id="CLU_1287184_0_0_9"/>
<sequence length="212" mass="23985">MLGLIKKDLYYLGTSWKVLFLSVLIIGWFSTSKGFGAILIIVLPTFFGLSILGCIQQDAQKKWYDYYKILPILPNKIVASRYISFLSFIGIGLLISTVYGYGVQIFLGVESLGKNFTMLQGIEMGIAVALGFASFFIPVTYYNKGEKMEVSMIVSGFISFGLVYISTKILQLLGIHLMDYSHLFIQILFVVAVITFTISWMISNFIYNKKRY</sequence>
<gene>
    <name evidence="2" type="ORF">HMPREF9488_01572</name>
</gene>
<protein>
    <recommendedName>
        <fullName evidence="4">ABC-2 transporter permease</fullName>
    </recommendedName>
</protein>
<feature type="transmembrane region" description="Helical" evidence="1">
    <location>
        <begin position="82"/>
        <end position="102"/>
    </location>
</feature>
<dbReference type="Pfam" id="PF13346">
    <property type="entry name" value="ABC2_membrane_5"/>
    <property type="match status" value="1"/>
</dbReference>
<organism evidence="2 3">
    <name type="scientific">Coprobacillus cateniformis</name>
    <dbReference type="NCBI Taxonomy" id="100884"/>
    <lineage>
        <taxon>Bacteria</taxon>
        <taxon>Bacillati</taxon>
        <taxon>Bacillota</taxon>
        <taxon>Erysipelotrichia</taxon>
        <taxon>Erysipelotrichales</taxon>
        <taxon>Coprobacillaceae</taxon>
        <taxon>Coprobacillus</taxon>
    </lineage>
</organism>
<evidence type="ECO:0008006" key="4">
    <source>
        <dbReference type="Google" id="ProtNLM"/>
    </source>
</evidence>
<keyword evidence="1" id="KW-0472">Membrane</keyword>
<feature type="transmembrane region" description="Helical" evidence="1">
    <location>
        <begin position="154"/>
        <end position="177"/>
    </location>
</feature>
<dbReference type="OrthoDB" id="1650059at2"/>
<name>E7G9Y2_9FIRM</name>
<proteinExistence type="predicted"/>
<evidence type="ECO:0000256" key="1">
    <source>
        <dbReference type="SAM" id="Phobius"/>
    </source>
</evidence>
<dbReference type="STRING" id="100884.GCA_000269565_03416"/>
<feature type="transmembrane region" description="Helical" evidence="1">
    <location>
        <begin position="122"/>
        <end position="142"/>
    </location>
</feature>
<feature type="transmembrane region" description="Helical" evidence="1">
    <location>
        <begin position="183"/>
        <end position="207"/>
    </location>
</feature>
<keyword evidence="1" id="KW-1133">Transmembrane helix</keyword>